<dbReference type="InterPro" id="IPR016181">
    <property type="entry name" value="Acyl_CoA_acyltransferase"/>
</dbReference>
<dbReference type="GO" id="GO:0008999">
    <property type="term" value="F:protein-N-terminal-alanine acetyltransferase activity"/>
    <property type="evidence" value="ECO:0007669"/>
    <property type="project" value="TreeGrafter"/>
</dbReference>
<name>A0A0B5QMF9_CLOBE</name>
<sequence length="315" mass="36894">MESNMKVKIQGNRSNKTEYLIRDMDDIIIGRFSTDELTGRSKTCNVNLKFYREYNYELLSDTLSLILKGIFKDSNIFKVNIKVFEKIDLTAFLDLGFTLEGIFNENEYFQGEYLDELSFGITRIEYDQMCRYSLVELKGENIILRNLTPSNAKEMLDYYKRNKNYLAPFEPSRDSDFYTVETQRKLLNKSYKEFLNGTSVDLGIFKEEKLIGKIKLSRIIYGSLKNGILGYSIDENEQGNGYMQESVKLLLNYAFKECGLHRIEASALINNKKSRNVLTKCGFRLIGVNEKYLLINGKWEDHETYYILEEYLNNY</sequence>
<dbReference type="Proteomes" id="UP000031866">
    <property type="component" value="Chromosome"/>
</dbReference>
<reference evidence="6" key="1">
    <citation type="submission" date="2014-12" db="EMBL/GenBank/DDBJ databases">
        <title>Genome sequence of Clostridium beijerinckii strain 59B.</title>
        <authorList>
            <person name="Little G.T."/>
            <person name="Minton N.P."/>
        </authorList>
    </citation>
    <scope>NUCLEOTIDE SEQUENCE [LARGE SCALE GENOMIC DNA]</scope>
    <source>
        <strain evidence="6">59B</strain>
    </source>
</reference>
<dbReference type="AlphaFoldDB" id="A0A0B5QMF9"/>
<dbReference type="RefSeq" id="WP_041900516.1">
    <property type="nucleotide sequence ID" value="NZ_CP010086.2"/>
</dbReference>
<proteinExistence type="inferred from homology"/>
<organism evidence="5 6">
    <name type="scientific">Clostridium beijerinckii</name>
    <name type="common">Clostridium MP</name>
    <dbReference type="NCBI Taxonomy" id="1520"/>
    <lineage>
        <taxon>Bacteria</taxon>
        <taxon>Bacillati</taxon>
        <taxon>Bacillota</taxon>
        <taxon>Clostridia</taxon>
        <taxon>Eubacteriales</taxon>
        <taxon>Clostridiaceae</taxon>
        <taxon>Clostridium</taxon>
    </lineage>
</organism>
<evidence type="ECO:0000313" key="5">
    <source>
        <dbReference type="EMBL" id="AJH02046.1"/>
    </source>
</evidence>
<dbReference type="STRING" id="1520.LF65_05535"/>
<accession>A0A0B5QMF9</accession>
<dbReference type="EMBL" id="CP010086">
    <property type="protein sequence ID" value="AJH02046.1"/>
    <property type="molecule type" value="Genomic_DNA"/>
</dbReference>
<protein>
    <submittedName>
        <fullName evidence="5">GNAT family acetyltransferase</fullName>
    </submittedName>
</protein>
<dbReference type="InterPro" id="IPR051531">
    <property type="entry name" value="N-acetyltransferase"/>
</dbReference>
<dbReference type="GO" id="GO:0005737">
    <property type="term" value="C:cytoplasm"/>
    <property type="evidence" value="ECO:0007669"/>
    <property type="project" value="TreeGrafter"/>
</dbReference>
<comment type="similarity">
    <text evidence="3">Belongs to the acetyltransferase family. RimJ subfamily.</text>
</comment>
<dbReference type="SUPFAM" id="SSF55729">
    <property type="entry name" value="Acyl-CoA N-acyltransferases (Nat)"/>
    <property type="match status" value="1"/>
</dbReference>
<keyword evidence="2" id="KW-0012">Acyltransferase</keyword>
<dbReference type="Pfam" id="PF13302">
    <property type="entry name" value="Acetyltransf_3"/>
    <property type="match status" value="1"/>
</dbReference>
<evidence type="ECO:0000259" key="4">
    <source>
        <dbReference type="PROSITE" id="PS51186"/>
    </source>
</evidence>
<gene>
    <name evidence="5" type="ORF">LF65_05535</name>
</gene>
<dbReference type="OrthoDB" id="9801656at2"/>
<feature type="domain" description="N-acetyltransferase" evidence="4">
    <location>
        <begin position="142"/>
        <end position="311"/>
    </location>
</feature>
<dbReference type="InterPro" id="IPR000182">
    <property type="entry name" value="GNAT_dom"/>
</dbReference>
<dbReference type="PANTHER" id="PTHR43792">
    <property type="entry name" value="GNAT FAMILY, PUTATIVE (AFU_ORTHOLOGUE AFUA_3G00765)-RELATED-RELATED"/>
    <property type="match status" value="1"/>
</dbReference>
<dbReference type="Gene3D" id="3.40.630.30">
    <property type="match status" value="2"/>
</dbReference>
<dbReference type="KEGG" id="cbei:LF65_05535"/>
<keyword evidence="1 5" id="KW-0808">Transferase</keyword>
<evidence type="ECO:0000256" key="1">
    <source>
        <dbReference type="ARBA" id="ARBA00022679"/>
    </source>
</evidence>
<evidence type="ECO:0000256" key="2">
    <source>
        <dbReference type="ARBA" id="ARBA00023315"/>
    </source>
</evidence>
<evidence type="ECO:0000313" key="6">
    <source>
        <dbReference type="Proteomes" id="UP000031866"/>
    </source>
</evidence>
<dbReference type="PROSITE" id="PS51186">
    <property type="entry name" value="GNAT"/>
    <property type="match status" value="1"/>
</dbReference>
<dbReference type="PANTHER" id="PTHR43792:SF8">
    <property type="entry name" value="[RIBOSOMAL PROTEIN US5]-ALANINE N-ACETYLTRANSFERASE"/>
    <property type="match status" value="1"/>
</dbReference>
<evidence type="ECO:0000256" key="3">
    <source>
        <dbReference type="ARBA" id="ARBA00038502"/>
    </source>
</evidence>